<organism evidence="2">
    <name type="scientific">Guillardia theta (strain CCMP2712)</name>
    <name type="common">Cryptophyte</name>
    <dbReference type="NCBI Taxonomy" id="905079"/>
    <lineage>
        <taxon>Eukaryota</taxon>
        <taxon>Cryptophyceae</taxon>
        <taxon>Pyrenomonadales</taxon>
        <taxon>Geminigeraceae</taxon>
        <taxon>Guillardia</taxon>
    </lineage>
</organism>
<dbReference type="EnsemblProtists" id="EKX39619">
    <property type="protein sequence ID" value="EKX39619"/>
    <property type="gene ID" value="GUITHDRAFT_143394"/>
</dbReference>
<keyword evidence="4" id="KW-1185">Reference proteome</keyword>
<feature type="transmembrane region" description="Helical" evidence="1">
    <location>
        <begin position="94"/>
        <end position="116"/>
    </location>
</feature>
<evidence type="ECO:0000313" key="2">
    <source>
        <dbReference type="EMBL" id="EKX39619.1"/>
    </source>
</evidence>
<dbReference type="AlphaFoldDB" id="L1IUP2"/>
<dbReference type="GeneID" id="17296340"/>
<evidence type="ECO:0000256" key="1">
    <source>
        <dbReference type="SAM" id="Phobius"/>
    </source>
</evidence>
<dbReference type="HOGENOM" id="CLU_1780993_0_0_1"/>
<name>L1IUP2_GUITC</name>
<reference evidence="2 4" key="1">
    <citation type="journal article" date="2012" name="Nature">
        <title>Algal genomes reveal evolutionary mosaicism and the fate of nucleomorphs.</title>
        <authorList>
            <consortium name="DOE Joint Genome Institute"/>
            <person name="Curtis B.A."/>
            <person name="Tanifuji G."/>
            <person name="Burki F."/>
            <person name="Gruber A."/>
            <person name="Irimia M."/>
            <person name="Maruyama S."/>
            <person name="Arias M.C."/>
            <person name="Ball S.G."/>
            <person name="Gile G.H."/>
            <person name="Hirakawa Y."/>
            <person name="Hopkins J.F."/>
            <person name="Kuo A."/>
            <person name="Rensing S.A."/>
            <person name="Schmutz J."/>
            <person name="Symeonidi A."/>
            <person name="Elias M."/>
            <person name="Eveleigh R.J."/>
            <person name="Herman E.K."/>
            <person name="Klute M.J."/>
            <person name="Nakayama T."/>
            <person name="Obornik M."/>
            <person name="Reyes-Prieto A."/>
            <person name="Armbrust E.V."/>
            <person name="Aves S.J."/>
            <person name="Beiko R.G."/>
            <person name="Coutinho P."/>
            <person name="Dacks J.B."/>
            <person name="Durnford D.G."/>
            <person name="Fast N.M."/>
            <person name="Green B.R."/>
            <person name="Grisdale C.J."/>
            <person name="Hempel F."/>
            <person name="Henrissat B."/>
            <person name="Hoppner M.P."/>
            <person name="Ishida K."/>
            <person name="Kim E."/>
            <person name="Koreny L."/>
            <person name="Kroth P.G."/>
            <person name="Liu Y."/>
            <person name="Malik S.B."/>
            <person name="Maier U.G."/>
            <person name="McRose D."/>
            <person name="Mock T."/>
            <person name="Neilson J.A."/>
            <person name="Onodera N.T."/>
            <person name="Poole A.M."/>
            <person name="Pritham E.J."/>
            <person name="Richards T.A."/>
            <person name="Rocap G."/>
            <person name="Roy S.W."/>
            <person name="Sarai C."/>
            <person name="Schaack S."/>
            <person name="Shirato S."/>
            <person name="Slamovits C.H."/>
            <person name="Spencer D.F."/>
            <person name="Suzuki S."/>
            <person name="Worden A.Z."/>
            <person name="Zauner S."/>
            <person name="Barry K."/>
            <person name="Bell C."/>
            <person name="Bharti A.K."/>
            <person name="Crow J.A."/>
            <person name="Grimwood J."/>
            <person name="Kramer R."/>
            <person name="Lindquist E."/>
            <person name="Lucas S."/>
            <person name="Salamov A."/>
            <person name="McFadden G.I."/>
            <person name="Lane C.E."/>
            <person name="Keeling P.J."/>
            <person name="Gray M.W."/>
            <person name="Grigoriev I.V."/>
            <person name="Archibald J.M."/>
        </authorList>
    </citation>
    <scope>NUCLEOTIDE SEQUENCE</scope>
    <source>
        <strain evidence="2 4">CCMP2712</strain>
    </source>
</reference>
<dbReference type="RefSeq" id="XP_005826599.1">
    <property type="nucleotide sequence ID" value="XM_005826542.1"/>
</dbReference>
<evidence type="ECO:0000313" key="3">
    <source>
        <dbReference type="EnsemblProtists" id="EKX39619"/>
    </source>
</evidence>
<gene>
    <name evidence="2" type="ORF">GUITHDRAFT_143394</name>
</gene>
<keyword evidence="1" id="KW-0472">Membrane</keyword>
<dbReference type="EMBL" id="JH993038">
    <property type="protein sequence ID" value="EKX39619.1"/>
    <property type="molecule type" value="Genomic_DNA"/>
</dbReference>
<keyword evidence="1" id="KW-0812">Transmembrane</keyword>
<sequence length="146" mass="16269">MLAALNHLACRKLLALLSLLSLVSTFLAPLLVHKLLPFTLGSRVLLSDSLQPLYTGELTLSNLSCFLFYTCWLRVTSLAVNPRHKIRLETAANWISPVVIMNAFFPLIFQIFLIVIRNNNIVDISVIINNTSSTLNIGFINMAKNA</sequence>
<dbReference type="Proteomes" id="UP000011087">
    <property type="component" value="Unassembled WGS sequence"/>
</dbReference>
<protein>
    <submittedName>
        <fullName evidence="2 3">Uncharacterized protein</fullName>
    </submittedName>
</protein>
<reference evidence="3" key="3">
    <citation type="submission" date="2016-03" db="UniProtKB">
        <authorList>
            <consortium name="EnsemblProtists"/>
        </authorList>
    </citation>
    <scope>IDENTIFICATION</scope>
</reference>
<dbReference type="PaxDb" id="55529-EKX39619"/>
<accession>L1IUP2</accession>
<keyword evidence="1" id="KW-1133">Transmembrane helix</keyword>
<dbReference type="KEGG" id="gtt:GUITHDRAFT_143394"/>
<reference evidence="4" key="2">
    <citation type="submission" date="2012-11" db="EMBL/GenBank/DDBJ databases">
        <authorList>
            <person name="Kuo A."/>
            <person name="Curtis B.A."/>
            <person name="Tanifuji G."/>
            <person name="Burki F."/>
            <person name="Gruber A."/>
            <person name="Irimia M."/>
            <person name="Maruyama S."/>
            <person name="Arias M.C."/>
            <person name="Ball S.G."/>
            <person name="Gile G.H."/>
            <person name="Hirakawa Y."/>
            <person name="Hopkins J.F."/>
            <person name="Rensing S.A."/>
            <person name="Schmutz J."/>
            <person name="Symeonidi A."/>
            <person name="Elias M."/>
            <person name="Eveleigh R.J."/>
            <person name="Herman E.K."/>
            <person name="Klute M.J."/>
            <person name="Nakayama T."/>
            <person name="Obornik M."/>
            <person name="Reyes-Prieto A."/>
            <person name="Armbrust E.V."/>
            <person name="Aves S.J."/>
            <person name="Beiko R.G."/>
            <person name="Coutinho P."/>
            <person name="Dacks J.B."/>
            <person name="Durnford D.G."/>
            <person name="Fast N.M."/>
            <person name="Green B.R."/>
            <person name="Grisdale C."/>
            <person name="Hempe F."/>
            <person name="Henrissat B."/>
            <person name="Hoppner M.P."/>
            <person name="Ishida K.-I."/>
            <person name="Kim E."/>
            <person name="Koreny L."/>
            <person name="Kroth P.G."/>
            <person name="Liu Y."/>
            <person name="Malik S.-B."/>
            <person name="Maier U.G."/>
            <person name="McRose D."/>
            <person name="Mock T."/>
            <person name="Neilson J.A."/>
            <person name="Onodera N.T."/>
            <person name="Poole A.M."/>
            <person name="Pritham E.J."/>
            <person name="Richards T.A."/>
            <person name="Rocap G."/>
            <person name="Roy S.W."/>
            <person name="Sarai C."/>
            <person name="Schaack S."/>
            <person name="Shirato S."/>
            <person name="Slamovits C.H."/>
            <person name="Spencer D.F."/>
            <person name="Suzuki S."/>
            <person name="Worden A.Z."/>
            <person name="Zauner S."/>
            <person name="Barry K."/>
            <person name="Bell C."/>
            <person name="Bharti A.K."/>
            <person name="Crow J.A."/>
            <person name="Grimwood J."/>
            <person name="Kramer R."/>
            <person name="Lindquist E."/>
            <person name="Lucas S."/>
            <person name="Salamov A."/>
            <person name="McFadden G.I."/>
            <person name="Lane C.E."/>
            <person name="Keeling P.J."/>
            <person name="Gray M.W."/>
            <person name="Grigoriev I.V."/>
            <person name="Archibald J.M."/>
        </authorList>
    </citation>
    <scope>NUCLEOTIDE SEQUENCE</scope>
    <source>
        <strain evidence="4">CCMP2712</strain>
    </source>
</reference>
<proteinExistence type="predicted"/>
<evidence type="ECO:0000313" key="4">
    <source>
        <dbReference type="Proteomes" id="UP000011087"/>
    </source>
</evidence>